<dbReference type="EMBL" id="JAIS01000085">
    <property type="protein sequence ID" value="KLE00559.1"/>
    <property type="molecule type" value="Genomic_DNA"/>
</dbReference>
<gene>
    <name evidence="1" type="ORF">AF76_07530</name>
</gene>
<evidence type="ECO:0000313" key="2">
    <source>
        <dbReference type="Proteomes" id="UP000035526"/>
    </source>
</evidence>
<accession>A0A837J539</accession>
<proteinExistence type="predicted"/>
<dbReference type="AlphaFoldDB" id="A0A837J539"/>
<dbReference type="RefSeq" id="WP_046991877.1">
    <property type="nucleotide sequence ID" value="NZ_JAIS01000085.1"/>
</dbReference>
<organism evidence="1 2">
    <name type="scientific">Aliarcobacter butzleri L351</name>
    <dbReference type="NCBI Taxonomy" id="1447259"/>
    <lineage>
        <taxon>Bacteria</taxon>
        <taxon>Pseudomonadati</taxon>
        <taxon>Campylobacterota</taxon>
        <taxon>Epsilonproteobacteria</taxon>
        <taxon>Campylobacterales</taxon>
        <taxon>Arcobacteraceae</taxon>
        <taxon>Aliarcobacter</taxon>
    </lineage>
</organism>
<name>A0A837J539_9BACT</name>
<reference evidence="1 2" key="1">
    <citation type="submission" date="2014-01" db="EMBL/GenBank/DDBJ databases">
        <title>Development of a Comparative Genomic Fingerprinting Assay for High Resolution Genotyping of Arcobacter butzleri.</title>
        <authorList>
            <person name="Webb A.L."/>
            <person name="Inglis G.D."/>
            <person name="Kruczkiewicz P."/>
            <person name="Selinger L.B."/>
            <person name="Taboada E.N."/>
        </authorList>
    </citation>
    <scope>NUCLEOTIDE SEQUENCE [LARGE SCALE GENOMIC DNA]</scope>
    <source>
        <strain evidence="1 2">L351</strain>
    </source>
</reference>
<protein>
    <submittedName>
        <fullName evidence="1">Uncharacterized protein</fullName>
    </submittedName>
</protein>
<sequence>MQQIEELFNEFEKKLLEISLYASFITEESIKKYKEYLEKFSEFDFSKNNILDNNIVGKRLVYFDILNKHEKILSDSKIEKNADELLENAEYHKNKQLQWLFVEAYELFEKYLDNLYTLIGNLANSDDFKKVFENKDKIYKIIEIFNKRFNLKQYDDIDIPFHNYSFLINLLSKFRNAIVHHNGFIDKKMLSAEVMKNCGLNGSVKIKKHEAVIFSFLGSEEYENMICLTKILKANELIKNLLYTDRDRFQDIIGILISYIKLITDLSKNNKL</sequence>
<comment type="caution">
    <text evidence="1">The sequence shown here is derived from an EMBL/GenBank/DDBJ whole genome shotgun (WGS) entry which is preliminary data.</text>
</comment>
<evidence type="ECO:0000313" key="1">
    <source>
        <dbReference type="EMBL" id="KLE00559.1"/>
    </source>
</evidence>
<dbReference type="Proteomes" id="UP000035526">
    <property type="component" value="Unassembled WGS sequence"/>
</dbReference>